<name>A0A3M7PPR8_BRAPC</name>
<dbReference type="AlphaFoldDB" id="A0A3M7PPR8"/>
<dbReference type="EMBL" id="REGN01009510">
    <property type="protein sequence ID" value="RNA01004.1"/>
    <property type="molecule type" value="Genomic_DNA"/>
</dbReference>
<keyword evidence="2" id="KW-1185">Reference proteome</keyword>
<dbReference type="Proteomes" id="UP000276133">
    <property type="component" value="Unassembled WGS sequence"/>
</dbReference>
<organism evidence="1 2">
    <name type="scientific">Brachionus plicatilis</name>
    <name type="common">Marine rotifer</name>
    <name type="synonym">Brachionus muelleri</name>
    <dbReference type="NCBI Taxonomy" id="10195"/>
    <lineage>
        <taxon>Eukaryota</taxon>
        <taxon>Metazoa</taxon>
        <taxon>Spiralia</taxon>
        <taxon>Gnathifera</taxon>
        <taxon>Rotifera</taxon>
        <taxon>Eurotatoria</taxon>
        <taxon>Monogononta</taxon>
        <taxon>Pseudotrocha</taxon>
        <taxon>Ploima</taxon>
        <taxon>Brachionidae</taxon>
        <taxon>Brachionus</taxon>
    </lineage>
</organism>
<proteinExistence type="predicted"/>
<gene>
    <name evidence="1" type="ORF">BpHYR1_043725</name>
</gene>
<comment type="caution">
    <text evidence="1">The sequence shown here is derived from an EMBL/GenBank/DDBJ whole genome shotgun (WGS) entry which is preliminary data.</text>
</comment>
<accession>A0A3M7PPR8</accession>
<evidence type="ECO:0000313" key="2">
    <source>
        <dbReference type="Proteomes" id="UP000276133"/>
    </source>
</evidence>
<protein>
    <submittedName>
        <fullName evidence="1">Uncharacterized protein</fullName>
    </submittedName>
</protein>
<reference evidence="1 2" key="1">
    <citation type="journal article" date="2018" name="Sci. Rep.">
        <title>Genomic signatures of local adaptation to the degree of environmental predictability in rotifers.</title>
        <authorList>
            <person name="Franch-Gras L."/>
            <person name="Hahn C."/>
            <person name="Garcia-Roger E.M."/>
            <person name="Carmona M.J."/>
            <person name="Serra M."/>
            <person name="Gomez A."/>
        </authorList>
    </citation>
    <scope>NUCLEOTIDE SEQUENCE [LARGE SCALE GENOMIC DNA]</scope>
    <source>
        <strain evidence="1">HYR1</strain>
    </source>
</reference>
<sequence length="68" mass="8266">MNSMDNLKGFKKRTSCMLFGTFLNIKRYGDQTKPTINSFYFTRYLIKFSSPKKRFKILRFIKENLRKK</sequence>
<evidence type="ECO:0000313" key="1">
    <source>
        <dbReference type="EMBL" id="RNA01004.1"/>
    </source>
</evidence>